<keyword evidence="1" id="KW-0889">Transcription antitermination</keyword>
<evidence type="ECO:0000256" key="3">
    <source>
        <dbReference type="ARBA" id="ARBA00023163"/>
    </source>
</evidence>
<dbReference type="InterPro" id="IPR036735">
    <property type="entry name" value="NGN_dom_sf"/>
</dbReference>
<protein>
    <submittedName>
        <fullName evidence="5">Transcriptional antiterminator RfaH</fullName>
    </submittedName>
</protein>
<keyword evidence="6" id="KW-1185">Reference proteome</keyword>
<keyword evidence="2" id="KW-0805">Transcription regulation</keyword>
<dbReference type="SMART" id="SM00738">
    <property type="entry name" value="NGN"/>
    <property type="match status" value="1"/>
</dbReference>
<dbReference type="Proteomes" id="UP000199527">
    <property type="component" value="Unassembled WGS sequence"/>
</dbReference>
<evidence type="ECO:0000259" key="4">
    <source>
        <dbReference type="SMART" id="SM00738"/>
    </source>
</evidence>
<dbReference type="Gene3D" id="3.30.70.940">
    <property type="entry name" value="NusG, N-terminal domain"/>
    <property type="match status" value="1"/>
</dbReference>
<dbReference type="PANTHER" id="PTHR30265:SF7">
    <property type="entry name" value="TRANSCRIPTION ANTITERMINATION PROTEIN RFAH"/>
    <property type="match status" value="1"/>
</dbReference>
<proteinExistence type="predicted"/>
<keyword evidence="3" id="KW-0804">Transcription</keyword>
<dbReference type="InterPro" id="IPR008991">
    <property type="entry name" value="Translation_prot_SH3-like_sf"/>
</dbReference>
<dbReference type="SUPFAM" id="SSF82679">
    <property type="entry name" value="N-utilization substance G protein NusG, N-terminal domain"/>
    <property type="match status" value="1"/>
</dbReference>
<sequence length="170" mass="19185">MLGWYLFRSKPRAELQLQQQLECRGYQVFVPVFTPACKPGQVVAKPTPLFPGYLFVRFDPYQESVGNILSLSAASQIIKTCGEVMPVELSLVRALRKRCARTEPEVSELNQPQFSTGMRVQIKEGPFARVEAIFHETVGRKRCKLLLELLGQVQMVEANLNDLAIGDRFA</sequence>
<evidence type="ECO:0000256" key="1">
    <source>
        <dbReference type="ARBA" id="ARBA00022814"/>
    </source>
</evidence>
<gene>
    <name evidence="5" type="ORF">SAMN04488540_11882</name>
</gene>
<evidence type="ECO:0000313" key="6">
    <source>
        <dbReference type="Proteomes" id="UP000199527"/>
    </source>
</evidence>
<dbReference type="RefSeq" id="WP_090367550.1">
    <property type="nucleotide sequence ID" value="NZ_FNEM01000018.1"/>
</dbReference>
<accession>A0A1G8YYZ1</accession>
<dbReference type="GO" id="GO:0005829">
    <property type="term" value="C:cytosol"/>
    <property type="evidence" value="ECO:0007669"/>
    <property type="project" value="TreeGrafter"/>
</dbReference>
<dbReference type="EMBL" id="FNEM01000018">
    <property type="protein sequence ID" value="SDK08048.1"/>
    <property type="molecule type" value="Genomic_DNA"/>
</dbReference>
<dbReference type="InterPro" id="IPR006645">
    <property type="entry name" value="NGN-like_dom"/>
</dbReference>
<dbReference type="Pfam" id="PF02357">
    <property type="entry name" value="NusG"/>
    <property type="match status" value="1"/>
</dbReference>
<dbReference type="SUPFAM" id="SSF50104">
    <property type="entry name" value="Translation proteins SH3-like domain"/>
    <property type="match status" value="1"/>
</dbReference>
<dbReference type="GO" id="GO:0006354">
    <property type="term" value="P:DNA-templated transcription elongation"/>
    <property type="evidence" value="ECO:0007669"/>
    <property type="project" value="InterPro"/>
</dbReference>
<dbReference type="PANTHER" id="PTHR30265">
    <property type="entry name" value="RHO-INTERACTING TRANSCRIPTION TERMINATION FACTOR NUSG"/>
    <property type="match status" value="1"/>
</dbReference>
<dbReference type="InterPro" id="IPR043425">
    <property type="entry name" value="NusG-like"/>
</dbReference>
<feature type="domain" description="NusG-like N-terminal" evidence="4">
    <location>
        <begin position="1"/>
        <end position="99"/>
    </location>
</feature>
<reference evidence="6" key="1">
    <citation type="submission" date="2016-10" db="EMBL/GenBank/DDBJ databases">
        <authorList>
            <person name="Varghese N."/>
            <person name="Submissions S."/>
        </authorList>
    </citation>
    <scope>NUCLEOTIDE SEQUENCE [LARGE SCALE GENOMIC DNA]</scope>
    <source>
        <strain evidence="6">DSM 23317</strain>
    </source>
</reference>
<dbReference type="GO" id="GO:0031564">
    <property type="term" value="P:transcription antitermination"/>
    <property type="evidence" value="ECO:0007669"/>
    <property type="project" value="UniProtKB-KW"/>
</dbReference>
<name>A0A1G8YYZ1_9GAMM</name>
<organism evidence="5 6">
    <name type="scientific">Ferrimonas sediminum</name>
    <dbReference type="NCBI Taxonomy" id="718193"/>
    <lineage>
        <taxon>Bacteria</taxon>
        <taxon>Pseudomonadati</taxon>
        <taxon>Pseudomonadota</taxon>
        <taxon>Gammaproteobacteria</taxon>
        <taxon>Alteromonadales</taxon>
        <taxon>Ferrimonadaceae</taxon>
        <taxon>Ferrimonas</taxon>
    </lineage>
</organism>
<evidence type="ECO:0000313" key="5">
    <source>
        <dbReference type="EMBL" id="SDK08048.1"/>
    </source>
</evidence>
<evidence type="ECO:0000256" key="2">
    <source>
        <dbReference type="ARBA" id="ARBA00023015"/>
    </source>
</evidence>
<dbReference type="AlphaFoldDB" id="A0A1G8YYZ1"/>
<dbReference type="OrthoDB" id="9790639at2"/>